<reference evidence="1 2" key="3">
    <citation type="journal article" date="2010" name="Sequencing">
        <title>Complete Genome Sequence of Rothia mucilaginosa DY-18: A Clinical Isolate with Dense Meshwork-Like Structures from a Persistent Apical Periodontitis Lesion.</title>
        <authorList>
            <person name="Yamane K."/>
            <person name="Nambu T."/>
            <person name="Yamanaka T."/>
            <person name="Mashimo C."/>
            <person name="Sugimori C."/>
            <person name="Leung K.-P."/>
            <person name="Fukushima H."/>
        </authorList>
    </citation>
    <scope>NUCLEOTIDE SEQUENCE [LARGE SCALE GENOMIC DNA]</scope>
    <source>
        <strain evidence="1 2">DY-18</strain>
    </source>
</reference>
<dbReference type="AlphaFoldDB" id="D2NPX4"/>
<organism evidence="1 2">
    <name type="scientific">Rothia mucilaginosa (strain DY-18)</name>
    <name type="common">Stomatococcus mucilaginosus</name>
    <dbReference type="NCBI Taxonomy" id="680646"/>
    <lineage>
        <taxon>Bacteria</taxon>
        <taxon>Bacillati</taxon>
        <taxon>Actinomycetota</taxon>
        <taxon>Actinomycetes</taxon>
        <taxon>Micrococcales</taxon>
        <taxon>Micrococcaceae</taxon>
        <taxon>Rothia</taxon>
    </lineage>
</organism>
<gene>
    <name evidence="1" type="ordered locus">RMDY18_18600</name>
</gene>
<keyword evidence="2" id="KW-1185">Reference proteome</keyword>
<reference evidence="1 2" key="2">
    <citation type="journal article" date="2010" name="J Osaka Dent Univ">
        <title>Isolation and identification of Rothia mucilaginosa from persistent apical periodontitis lesions.</title>
        <authorList>
            <person name="Yamane K."/>
            <person name="Yoshida M."/>
            <person name="Fujihira T."/>
            <person name="Baba T."/>
            <person name="Tsuji N."/>
            <person name="Hayashi H."/>
            <person name="Sugimori C."/>
            <person name="Yamanaka T."/>
            <person name="Mashimo C."/>
            <person name="Nambu T."/>
            <person name="Kawai H."/>
            <person name="Fukushima H."/>
        </authorList>
    </citation>
    <scope>NUCLEOTIDE SEQUENCE [LARGE SCALE GENOMIC DNA]</scope>
    <source>
        <strain evidence="1 2">DY-18</strain>
    </source>
</reference>
<accession>D2NPX4</accession>
<dbReference type="STRING" id="680646.RMDY18_18600"/>
<reference evidence="2" key="1">
    <citation type="submission" date="2009-07" db="EMBL/GenBank/DDBJ databases">
        <title>Complete genome sequence of Rothia mucilaginosa DJ.</title>
        <authorList>
            <person name="Yamane K."/>
            <person name="Nambu T."/>
            <person name="Mashimo C."/>
            <person name="Sugimori C."/>
            <person name="Yamanaka T."/>
            <person name="Leung K."/>
            <person name="Fukushima H."/>
        </authorList>
    </citation>
    <scope>NUCLEOTIDE SEQUENCE [LARGE SCALE GENOMIC DNA]</scope>
    <source>
        <strain evidence="2">DY-18</strain>
    </source>
</reference>
<dbReference type="KEGG" id="rmu:RMDY18_18600"/>
<name>D2NPX4_ROTMD</name>
<dbReference type="Proteomes" id="UP000001883">
    <property type="component" value="Chromosome"/>
</dbReference>
<dbReference type="EMBL" id="AP011540">
    <property type="protein sequence ID" value="BAI65692.1"/>
    <property type="molecule type" value="Genomic_DNA"/>
</dbReference>
<protein>
    <submittedName>
        <fullName evidence="1">Uncharacterized protein</fullName>
    </submittedName>
</protein>
<evidence type="ECO:0000313" key="2">
    <source>
        <dbReference type="Proteomes" id="UP000001883"/>
    </source>
</evidence>
<dbReference type="HOGENOM" id="CLU_3375707_0_0_11"/>
<evidence type="ECO:0000313" key="1">
    <source>
        <dbReference type="EMBL" id="BAI65692.1"/>
    </source>
</evidence>
<proteinExistence type="predicted"/>
<sequence length="34" mass="3588">MHGVDGAGRETGRFELVLLAHGGSPPFGLPRTRV</sequence>